<comment type="caution">
    <text evidence="4">The sequence shown here is derived from an EMBL/GenBank/DDBJ whole genome shotgun (WGS) entry which is preliminary data.</text>
</comment>
<evidence type="ECO:0000313" key="5">
    <source>
        <dbReference type="Proteomes" id="UP001168620"/>
    </source>
</evidence>
<dbReference type="InterPro" id="IPR000182">
    <property type="entry name" value="GNAT_dom"/>
</dbReference>
<dbReference type="RefSeq" id="WP_300953772.1">
    <property type="nucleotide sequence ID" value="NZ_JAUHJQ010000008.1"/>
</dbReference>
<accession>A0ABT8FJ21</accession>
<dbReference type="InterPro" id="IPR050832">
    <property type="entry name" value="Bact_Acetyltransf"/>
</dbReference>
<protein>
    <submittedName>
        <fullName evidence="4">GNAT family N-acetyltransferase</fullName>
    </submittedName>
</protein>
<feature type="domain" description="N-acetyltransferase" evidence="3">
    <location>
        <begin position="5"/>
        <end position="159"/>
    </location>
</feature>
<evidence type="ECO:0000259" key="3">
    <source>
        <dbReference type="PROSITE" id="PS51186"/>
    </source>
</evidence>
<keyword evidence="1" id="KW-0808">Transferase</keyword>
<proteinExistence type="predicted"/>
<organism evidence="4 5">
    <name type="scientific">Nocardioides oceani</name>
    <dbReference type="NCBI Taxonomy" id="3058369"/>
    <lineage>
        <taxon>Bacteria</taxon>
        <taxon>Bacillati</taxon>
        <taxon>Actinomycetota</taxon>
        <taxon>Actinomycetes</taxon>
        <taxon>Propionibacteriales</taxon>
        <taxon>Nocardioidaceae</taxon>
        <taxon>Nocardioides</taxon>
    </lineage>
</organism>
<dbReference type="CDD" id="cd04301">
    <property type="entry name" value="NAT_SF"/>
    <property type="match status" value="1"/>
</dbReference>
<sequence>MTDVLPAWTVAPDSPLLPDVVALLEEHLRDMHATSPAESVHALDPTALDRPGTSFWTARDPDGALLGCVALQDLGAGHVELKSMRTAPAARRRGVGAGLLDHVLATAAAAGHRRISLETGTQPYFLPARTLYLSRGFAECGPFADYVLDPHSVFLTRLL</sequence>
<keyword evidence="5" id="KW-1185">Reference proteome</keyword>
<dbReference type="PROSITE" id="PS51186">
    <property type="entry name" value="GNAT"/>
    <property type="match status" value="1"/>
</dbReference>
<dbReference type="Pfam" id="PF00583">
    <property type="entry name" value="Acetyltransf_1"/>
    <property type="match status" value="1"/>
</dbReference>
<dbReference type="InterPro" id="IPR016181">
    <property type="entry name" value="Acyl_CoA_acyltransferase"/>
</dbReference>
<evidence type="ECO:0000313" key="4">
    <source>
        <dbReference type="EMBL" id="MDN4174676.1"/>
    </source>
</evidence>
<dbReference type="EMBL" id="JAUHJQ010000008">
    <property type="protein sequence ID" value="MDN4174676.1"/>
    <property type="molecule type" value="Genomic_DNA"/>
</dbReference>
<dbReference type="PANTHER" id="PTHR43877:SF5">
    <property type="entry name" value="BLL8307 PROTEIN"/>
    <property type="match status" value="1"/>
</dbReference>
<evidence type="ECO:0000256" key="2">
    <source>
        <dbReference type="ARBA" id="ARBA00023315"/>
    </source>
</evidence>
<dbReference type="SUPFAM" id="SSF55729">
    <property type="entry name" value="Acyl-CoA N-acyltransferases (Nat)"/>
    <property type="match status" value="1"/>
</dbReference>
<name>A0ABT8FJ21_9ACTN</name>
<evidence type="ECO:0000256" key="1">
    <source>
        <dbReference type="ARBA" id="ARBA00022679"/>
    </source>
</evidence>
<dbReference type="PANTHER" id="PTHR43877">
    <property type="entry name" value="AMINOALKYLPHOSPHONATE N-ACETYLTRANSFERASE-RELATED-RELATED"/>
    <property type="match status" value="1"/>
</dbReference>
<gene>
    <name evidence="4" type="ORF">QWY28_17070</name>
</gene>
<keyword evidence="2" id="KW-0012">Acyltransferase</keyword>
<reference evidence="4" key="1">
    <citation type="submission" date="2023-06" db="EMBL/GenBank/DDBJ databases">
        <title>Draft genome sequence of Nocardioides sp. SOB77.</title>
        <authorList>
            <person name="Zhang G."/>
        </authorList>
    </citation>
    <scope>NUCLEOTIDE SEQUENCE</scope>
    <source>
        <strain evidence="4">SOB77</strain>
    </source>
</reference>
<dbReference type="Gene3D" id="3.40.630.30">
    <property type="match status" value="1"/>
</dbReference>
<dbReference type="Proteomes" id="UP001168620">
    <property type="component" value="Unassembled WGS sequence"/>
</dbReference>